<dbReference type="InterPro" id="IPR027351">
    <property type="entry name" value="(+)RNA_virus_helicase_core_dom"/>
</dbReference>
<organism evidence="8 9">
    <name type="scientific">Prevotella heparinolytica</name>
    <dbReference type="NCBI Taxonomy" id="28113"/>
    <lineage>
        <taxon>Bacteria</taxon>
        <taxon>Pseudomonadati</taxon>
        <taxon>Bacteroidota</taxon>
        <taxon>Bacteroidia</taxon>
        <taxon>Bacteroidales</taxon>
        <taxon>Bacteroidaceae</taxon>
        <taxon>Bacteroides</taxon>
    </lineage>
</organism>
<comment type="caution">
    <text evidence="8">The sequence shown here is derived from an EMBL/GenBank/DDBJ whole genome shotgun (WGS) entry which is preliminary data.</text>
</comment>
<gene>
    <name evidence="8" type="ORF">EV202_10410</name>
</gene>
<dbReference type="Pfam" id="PF01443">
    <property type="entry name" value="Viral_helicase1"/>
    <property type="match status" value="1"/>
</dbReference>
<evidence type="ECO:0000256" key="4">
    <source>
        <dbReference type="ARBA" id="ARBA00022840"/>
    </source>
</evidence>
<evidence type="ECO:0000256" key="3">
    <source>
        <dbReference type="ARBA" id="ARBA00022806"/>
    </source>
</evidence>
<dbReference type="InterPro" id="IPR027417">
    <property type="entry name" value="P-loop_NTPase"/>
</dbReference>
<protein>
    <recommendedName>
        <fullName evidence="5">DNA 3'-5' helicase II</fullName>
    </recommendedName>
</protein>
<evidence type="ECO:0000256" key="2">
    <source>
        <dbReference type="ARBA" id="ARBA00022801"/>
    </source>
</evidence>
<keyword evidence="3 8" id="KW-0347">Helicase</keyword>
<evidence type="ECO:0000259" key="6">
    <source>
        <dbReference type="Pfam" id="PF01443"/>
    </source>
</evidence>
<evidence type="ECO:0000256" key="5">
    <source>
        <dbReference type="ARBA" id="ARBA00034923"/>
    </source>
</evidence>
<dbReference type="Pfam" id="PF13361">
    <property type="entry name" value="UvrD_C"/>
    <property type="match status" value="1"/>
</dbReference>
<feature type="domain" description="(+)RNA virus helicase C-terminal" evidence="6">
    <location>
        <begin position="36"/>
        <end position="144"/>
    </location>
</feature>
<name>A0A4R2LV71_9BACE</name>
<accession>A0A4R2LV71</accession>
<dbReference type="SUPFAM" id="SSF52540">
    <property type="entry name" value="P-loop containing nucleoside triphosphate hydrolases"/>
    <property type="match status" value="1"/>
</dbReference>
<evidence type="ECO:0000313" key="8">
    <source>
        <dbReference type="EMBL" id="TCO94913.1"/>
    </source>
</evidence>
<keyword evidence="1" id="KW-0547">Nucleotide-binding</keyword>
<dbReference type="InterPro" id="IPR014017">
    <property type="entry name" value="DNA_helicase_UvrD-like_C"/>
</dbReference>
<sequence>MHIPPINKLDPQQQAFLDKVSTFVDNSSLSFRNQWIQGFAGSGKSVLLAYSAKTILAKKPNSRILVVVFTQSLVEMFKADFREIGLANKVTIDTFYGFMKGSSHYDYILCDEVQDLTPRVIREMNARSSNIIVAGDSNQSIFESDPRWREATVTPSEIGRLINGDQYELGVIHRLSCSIIDAVQRFLPRMNIFSSKRDMTKEDTQIRLCEAPSEAKEVKYIMEQATKAVNVGDSTAILIPTAPKIIQFVNQALRDAGKPEWVEATNNWGKIDYGSMNSHLRIQGLKMQYVGNGYGRFDENDHRIIIMTFHSAKGLDFENVFIPYANASMYICPNDSLAKTLFMVAMTRTRKNLYITYNGYPSDYLDAFKSNCSQIDITSTIQTPQFGGNNTWGF</sequence>
<evidence type="ECO:0000256" key="1">
    <source>
        <dbReference type="ARBA" id="ARBA00022741"/>
    </source>
</evidence>
<dbReference type="RefSeq" id="WP_131925449.1">
    <property type="nucleotide sequence ID" value="NZ_SLXB01000004.1"/>
</dbReference>
<dbReference type="Proteomes" id="UP000295600">
    <property type="component" value="Unassembled WGS sequence"/>
</dbReference>
<dbReference type="EMBL" id="SLXB01000004">
    <property type="protein sequence ID" value="TCO94913.1"/>
    <property type="molecule type" value="Genomic_DNA"/>
</dbReference>
<dbReference type="PANTHER" id="PTHR11070">
    <property type="entry name" value="UVRD / RECB / PCRA DNA HELICASE FAMILY MEMBER"/>
    <property type="match status" value="1"/>
</dbReference>
<dbReference type="GO" id="GO:0005524">
    <property type="term" value="F:ATP binding"/>
    <property type="evidence" value="ECO:0007669"/>
    <property type="project" value="UniProtKB-KW"/>
</dbReference>
<dbReference type="GO" id="GO:0033202">
    <property type="term" value="C:DNA helicase complex"/>
    <property type="evidence" value="ECO:0007669"/>
    <property type="project" value="TreeGrafter"/>
</dbReference>
<evidence type="ECO:0000313" key="9">
    <source>
        <dbReference type="Proteomes" id="UP000295600"/>
    </source>
</evidence>
<dbReference type="InterPro" id="IPR000212">
    <property type="entry name" value="DNA_helicase_UvrD/REP"/>
</dbReference>
<dbReference type="AlphaFoldDB" id="A0A4R2LV71"/>
<dbReference type="GO" id="GO:0000725">
    <property type="term" value="P:recombinational repair"/>
    <property type="evidence" value="ECO:0007669"/>
    <property type="project" value="TreeGrafter"/>
</dbReference>
<keyword evidence="2" id="KW-0378">Hydrolase</keyword>
<dbReference type="GO" id="GO:0003677">
    <property type="term" value="F:DNA binding"/>
    <property type="evidence" value="ECO:0007669"/>
    <property type="project" value="InterPro"/>
</dbReference>
<dbReference type="Gene3D" id="3.40.50.300">
    <property type="entry name" value="P-loop containing nucleotide triphosphate hydrolases"/>
    <property type="match status" value="3"/>
</dbReference>
<dbReference type="GO" id="GO:0016787">
    <property type="term" value="F:hydrolase activity"/>
    <property type="evidence" value="ECO:0007669"/>
    <property type="project" value="UniProtKB-KW"/>
</dbReference>
<reference evidence="8 9" key="1">
    <citation type="submission" date="2019-03" db="EMBL/GenBank/DDBJ databases">
        <title>Genomic Encyclopedia of Type Strains, Phase IV (KMG-IV): sequencing the most valuable type-strain genomes for metagenomic binning, comparative biology and taxonomic classification.</title>
        <authorList>
            <person name="Goeker M."/>
        </authorList>
    </citation>
    <scope>NUCLEOTIDE SEQUENCE [LARGE SCALE GENOMIC DNA]</scope>
    <source>
        <strain evidence="8 9">DSM 23917</strain>
    </source>
</reference>
<evidence type="ECO:0000259" key="7">
    <source>
        <dbReference type="Pfam" id="PF13361"/>
    </source>
</evidence>
<keyword evidence="4" id="KW-0067">ATP-binding</keyword>
<proteinExistence type="predicted"/>
<feature type="domain" description="UvrD-like helicase C-terminal" evidence="7">
    <location>
        <begin position="299"/>
        <end position="358"/>
    </location>
</feature>
<dbReference type="PANTHER" id="PTHR11070:SF2">
    <property type="entry name" value="ATP-DEPENDENT DNA HELICASE SRS2"/>
    <property type="match status" value="1"/>
</dbReference>
<dbReference type="GO" id="GO:0005829">
    <property type="term" value="C:cytosol"/>
    <property type="evidence" value="ECO:0007669"/>
    <property type="project" value="TreeGrafter"/>
</dbReference>
<dbReference type="GO" id="GO:0043138">
    <property type="term" value="F:3'-5' DNA helicase activity"/>
    <property type="evidence" value="ECO:0007669"/>
    <property type="project" value="TreeGrafter"/>
</dbReference>